<dbReference type="PANTHER" id="PTHR10655">
    <property type="entry name" value="LYSOPHOSPHOLIPASE-RELATED"/>
    <property type="match status" value="1"/>
</dbReference>
<dbReference type="InterPro" id="IPR029058">
    <property type="entry name" value="AB_hydrolase_fold"/>
</dbReference>
<dbReference type="PANTHER" id="PTHR10655:SF63">
    <property type="entry name" value="PHOSPHOLIPASE_CARBOXYLESTERASE_THIOESTERASE DOMAIN-CONTAINING PROTEIN"/>
    <property type="match status" value="1"/>
</dbReference>
<dbReference type="Gene3D" id="3.40.50.1820">
    <property type="entry name" value="alpha/beta hydrolase"/>
    <property type="match status" value="1"/>
</dbReference>
<evidence type="ECO:0000313" key="4">
    <source>
        <dbReference type="Proteomes" id="UP001337655"/>
    </source>
</evidence>
<reference evidence="3 4" key="1">
    <citation type="submission" date="2023-08" db="EMBL/GenBank/DDBJ databases">
        <title>Black Yeasts Isolated from many extreme environments.</title>
        <authorList>
            <person name="Coleine C."/>
            <person name="Stajich J.E."/>
            <person name="Selbmann L."/>
        </authorList>
    </citation>
    <scope>NUCLEOTIDE SEQUENCE [LARGE SCALE GENOMIC DNA]</scope>
    <source>
        <strain evidence="3 4">CCFEE 5935</strain>
    </source>
</reference>
<dbReference type="RefSeq" id="XP_064658279.1">
    <property type="nucleotide sequence ID" value="XM_064803364.1"/>
</dbReference>
<dbReference type="GO" id="GO:0005737">
    <property type="term" value="C:cytoplasm"/>
    <property type="evidence" value="ECO:0007669"/>
    <property type="project" value="TreeGrafter"/>
</dbReference>
<dbReference type="GO" id="GO:0052689">
    <property type="term" value="F:carboxylic ester hydrolase activity"/>
    <property type="evidence" value="ECO:0007669"/>
    <property type="project" value="TreeGrafter"/>
</dbReference>
<proteinExistence type="inferred from homology"/>
<protein>
    <recommendedName>
        <fullName evidence="2">Phospholipase/carboxylesterase/thioesterase domain-containing protein</fullName>
    </recommendedName>
</protein>
<dbReference type="InterPro" id="IPR003140">
    <property type="entry name" value="PLipase/COase/thioEstase"/>
</dbReference>
<dbReference type="Proteomes" id="UP001337655">
    <property type="component" value="Unassembled WGS sequence"/>
</dbReference>
<sequence length="234" mass="25830">MAQKHTPEIVLPTAEHHHTIIFLHGRGSTAAEFHPELFESQASDGRYLPDIFPHAKWLFPTSGMMLNRFGDVESQWFDMWTTENPHERFEEQKTALNEAVARIKAQIAEEAALVGGAQNVVLAGISQGCAVAVAAMLCQGERIGGFVGLSSWFPKVVAGVMPGVEVVKTPVFVGHCQDDSVIEIKYGEGLRDHLEGLGMEVQWQSYPDGGHWVNEPEGIDDMVKFIHEALKNLT</sequence>
<gene>
    <name evidence="3" type="ORF">LTR77_006122</name>
</gene>
<evidence type="ECO:0000256" key="1">
    <source>
        <dbReference type="ARBA" id="ARBA00006499"/>
    </source>
</evidence>
<dbReference type="SUPFAM" id="SSF53474">
    <property type="entry name" value="alpha/beta-Hydrolases"/>
    <property type="match status" value="1"/>
</dbReference>
<dbReference type="GO" id="GO:0008474">
    <property type="term" value="F:palmitoyl-(protein) hydrolase activity"/>
    <property type="evidence" value="ECO:0007669"/>
    <property type="project" value="TreeGrafter"/>
</dbReference>
<comment type="similarity">
    <text evidence="1">Belongs to the AB hydrolase superfamily. AB hydrolase 2 family.</text>
</comment>
<comment type="caution">
    <text evidence="3">The sequence shown here is derived from an EMBL/GenBank/DDBJ whole genome shotgun (WGS) entry which is preliminary data.</text>
</comment>
<keyword evidence="4" id="KW-1185">Reference proteome</keyword>
<feature type="domain" description="Phospholipase/carboxylesterase/thioesterase" evidence="2">
    <location>
        <begin position="6"/>
        <end position="227"/>
    </location>
</feature>
<dbReference type="AlphaFoldDB" id="A0AAV9P7V1"/>
<dbReference type="GeneID" id="89927462"/>
<dbReference type="Pfam" id="PF02230">
    <property type="entry name" value="Abhydrolase_2"/>
    <property type="match status" value="1"/>
</dbReference>
<evidence type="ECO:0000259" key="2">
    <source>
        <dbReference type="Pfam" id="PF02230"/>
    </source>
</evidence>
<evidence type="ECO:0000313" key="3">
    <source>
        <dbReference type="EMBL" id="KAK5168813.1"/>
    </source>
</evidence>
<accession>A0AAV9P7V1</accession>
<dbReference type="InterPro" id="IPR050565">
    <property type="entry name" value="LYPA1-2/EST-like"/>
</dbReference>
<organism evidence="3 4">
    <name type="scientific">Saxophila tyrrhenica</name>
    <dbReference type="NCBI Taxonomy" id="1690608"/>
    <lineage>
        <taxon>Eukaryota</taxon>
        <taxon>Fungi</taxon>
        <taxon>Dikarya</taxon>
        <taxon>Ascomycota</taxon>
        <taxon>Pezizomycotina</taxon>
        <taxon>Dothideomycetes</taxon>
        <taxon>Dothideomycetidae</taxon>
        <taxon>Mycosphaerellales</taxon>
        <taxon>Extremaceae</taxon>
        <taxon>Saxophila</taxon>
    </lineage>
</organism>
<name>A0AAV9P7V1_9PEZI</name>
<dbReference type="EMBL" id="JAVRRT010000009">
    <property type="protein sequence ID" value="KAK5168813.1"/>
    <property type="molecule type" value="Genomic_DNA"/>
</dbReference>